<dbReference type="GeneID" id="54582468"/>
<organism evidence="1 2">
    <name type="scientific">Trematosphaeria pertusa</name>
    <dbReference type="NCBI Taxonomy" id="390896"/>
    <lineage>
        <taxon>Eukaryota</taxon>
        <taxon>Fungi</taxon>
        <taxon>Dikarya</taxon>
        <taxon>Ascomycota</taxon>
        <taxon>Pezizomycotina</taxon>
        <taxon>Dothideomycetes</taxon>
        <taxon>Pleosporomycetidae</taxon>
        <taxon>Pleosporales</taxon>
        <taxon>Massarineae</taxon>
        <taxon>Trematosphaeriaceae</taxon>
        <taxon>Trematosphaeria</taxon>
    </lineage>
</organism>
<name>A0A6A6IDJ8_9PLEO</name>
<dbReference type="AlphaFoldDB" id="A0A6A6IDJ8"/>
<gene>
    <name evidence="1" type="ORF">BU26DRAFT_519758</name>
</gene>
<accession>A0A6A6IDJ8</accession>
<evidence type="ECO:0000313" key="1">
    <source>
        <dbReference type="EMBL" id="KAF2247962.1"/>
    </source>
</evidence>
<sequence length="225" mass="25975">MASQPTKNWIPVYNFYWPPDAIPLGQVVSNPQCVHQPLASTLDFHVPIDTPIHIEIEIESPFRRAITKQKKQHKVHVGTPSFVPQGSLIRIWHRVTGGIEWGREEKDEIEFTKMQRRSFTPSEAFARRLIGEHEVHEFFKKCKYRKSVFVVTGVMTGEEGNIVHKRLRKLLGRLPVVFSADIQLQRNEKFAVHTPVVLAYKLCMISLKAPGAMPETKEFVKRAQW</sequence>
<dbReference type="EMBL" id="ML987196">
    <property type="protein sequence ID" value="KAF2247962.1"/>
    <property type="molecule type" value="Genomic_DNA"/>
</dbReference>
<dbReference type="RefSeq" id="XP_033682966.1">
    <property type="nucleotide sequence ID" value="XM_033829138.1"/>
</dbReference>
<protein>
    <submittedName>
        <fullName evidence="1">Uncharacterized protein</fullName>
    </submittedName>
</protein>
<evidence type="ECO:0000313" key="2">
    <source>
        <dbReference type="Proteomes" id="UP000800094"/>
    </source>
</evidence>
<dbReference type="Proteomes" id="UP000800094">
    <property type="component" value="Unassembled WGS sequence"/>
</dbReference>
<reference evidence="1" key="1">
    <citation type="journal article" date="2020" name="Stud. Mycol.">
        <title>101 Dothideomycetes genomes: a test case for predicting lifestyles and emergence of pathogens.</title>
        <authorList>
            <person name="Haridas S."/>
            <person name="Albert R."/>
            <person name="Binder M."/>
            <person name="Bloem J."/>
            <person name="Labutti K."/>
            <person name="Salamov A."/>
            <person name="Andreopoulos B."/>
            <person name="Baker S."/>
            <person name="Barry K."/>
            <person name="Bills G."/>
            <person name="Bluhm B."/>
            <person name="Cannon C."/>
            <person name="Castanera R."/>
            <person name="Culley D."/>
            <person name="Daum C."/>
            <person name="Ezra D."/>
            <person name="Gonzalez J."/>
            <person name="Henrissat B."/>
            <person name="Kuo A."/>
            <person name="Liang C."/>
            <person name="Lipzen A."/>
            <person name="Lutzoni F."/>
            <person name="Magnuson J."/>
            <person name="Mondo S."/>
            <person name="Nolan M."/>
            <person name="Ohm R."/>
            <person name="Pangilinan J."/>
            <person name="Park H.-J."/>
            <person name="Ramirez L."/>
            <person name="Alfaro M."/>
            <person name="Sun H."/>
            <person name="Tritt A."/>
            <person name="Yoshinaga Y."/>
            <person name="Zwiers L.-H."/>
            <person name="Turgeon B."/>
            <person name="Goodwin S."/>
            <person name="Spatafora J."/>
            <person name="Crous P."/>
            <person name="Grigoriev I."/>
        </authorList>
    </citation>
    <scope>NUCLEOTIDE SEQUENCE</scope>
    <source>
        <strain evidence="1">CBS 122368</strain>
    </source>
</reference>
<keyword evidence="2" id="KW-1185">Reference proteome</keyword>
<dbReference type="OrthoDB" id="4841081at2759"/>
<proteinExistence type="predicted"/>